<feature type="signal peptide" evidence="1">
    <location>
        <begin position="1"/>
        <end position="20"/>
    </location>
</feature>
<dbReference type="PROSITE" id="PS51257">
    <property type="entry name" value="PROKAR_LIPOPROTEIN"/>
    <property type="match status" value="1"/>
</dbReference>
<comment type="caution">
    <text evidence="2">The sequence shown here is derived from an EMBL/GenBank/DDBJ whole genome shotgun (WGS) entry which is preliminary data.</text>
</comment>
<protein>
    <submittedName>
        <fullName evidence="2">Uncharacterized protein</fullName>
    </submittedName>
</protein>
<keyword evidence="1" id="KW-0732">Signal</keyword>
<proteinExistence type="predicted"/>
<dbReference type="AlphaFoldDB" id="A0A2S7WJC2"/>
<dbReference type="EMBL" id="MSCN01000001">
    <property type="protein sequence ID" value="PQJ77708.1"/>
    <property type="molecule type" value="Genomic_DNA"/>
</dbReference>
<reference evidence="2 3" key="1">
    <citation type="submission" date="2016-12" db="EMBL/GenBank/DDBJ databases">
        <title>Trade-off between light-utilization and light-protection in marine flavobacteria.</title>
        <authorList>
            <person name="Kumagai Y."/>
            <person name="Yoshizawa S."/>
            <person name="Kogure K."/>
            <person name="Iwasaki W."/>
        </authorList>
    </citation>
    <scope>NUCLEOTIDE SEQUENCE [LARGE SCALE GENOMIC DNA]</scope>
    <source>
        <strain evidence="2 3">NBRC 108759</strain>
    </source>
</reference>
<dbReference type="RefSeq" id="WP_105014290.1">
    <property type="nucleotide sequence ID" value="NZ_MSCN01000001.1"/>
</dbReference>
<accession>A0A2S7WJC2</accession>
<name>A0A2S7WJC2_9FLAO</name>
<dbReference type="OrthoDB" id="1203170at2"/>
<feature type="chain" id="PRO_5015521942" evidence="1">
    <location>
        <begin position="21"/>
        <end position="337"/>
    </location>
</feature>
<evidence type="ECO:0000313" key="2">
    <source>
        <dbReference type="EMBL" id="PQJ77708.1"/>
    </source>
</evidence>
<keyword evidence="3" id="KW-1185">Reference proteome</keyword>
<sequence length="337" mass="38986">MIFRIISVFFLIVVSTSCSSSPEKEDIEDTNDTINCTTTDINITELDSIVIHNSNPSIWKGSFSDNEIKIQFTTIIGVDDETENYTFILSKVNNCLKKERAYKFYDGKLVDVSAVTEMDILEFYVKDWEVNTYFSGLIVFRDPHNKRLYSKKIWIDNFDAEEVTSQNLVFDDCLGVKLPIEIDVDEDNITDFILGFEESRNIGNTPKFNTYTLKLISTSTKNKILSPIKNTEPYTIVFQPPFSSENTKQYFGGVKSELDIFYEYDTPYENYNYFLSNNLTYRGILQNNTPDYFVISKEIDGKEHYGWIKFELDTSNCVASVLFAYLNSNPETHVQIR</sequence>
<organism evidence="2 3">
    <name type="scientific">Polaribacter porphyrae</name>
    <dbReference type="NCBI Taxonomy" id="1137780"/>
    <lineage>
        <taxon>Bacteria</taxon>
        <taxon>Pseudomonadati</taxon>
        <taxon>Bacteroidota</taxon>
        <taxon>Flavobacteriia</taxon>
        <taxon>Flavobacteriales</taxon>
        <taxon>Flavobacteriaceae</taxon>
    </lineage>
</organism>
<evidence type="ECO:0000256" key="1">
    <source>
        <dbReference type="SAM" id="SignalP"/>
    </source>
</evidence>
<evidence type="ECO:0000313" key="3">
    <source>
        <dbReference type="Proteomes" id="UP000238882"/>
    </source>
</evidence>
<gene>
    <name evidence="2" type="ORF">BTO18_00255</name>
</gene>
<dbReference type="Proteomes" id="UP000238882">
    <property type="component" value="Unassembled WGS sequence"/>
</dbReference>